<dbReference type="SUPFAM" id="SSF52047">
    <property type="entry name" value="RNI-like"/>
    <property type="match status" value="1"/>
</dbReference>
<dbReference type="AlphaFoldDB" id="A0A2G8S460"/>
<organism evidence="1 2">
    <name type="scientific">Ganoderma sinense ZZ0214-1</name>
    <dbReference type="NCBI Taxonomy" id="1077348"/>
    <lineage>
        <taxon>Eukaryota</taxon>
        <taxon>Fungi</taxon>
        <taxon>Dikarya</taxon>
        <taxon>Basidiomycota</taxon>
        <taxon>Agaricomycotina</taxon>
        <taxon>Agaricomycetes</taxon>
        <taxon>Polyporales</taxon>
        <taxon>Polyporaceae</taxon>
        <taxon>Ganoderma</taxon>
    </lineage>
</organism>
<sequence length="436" mass="49623">MPALRSITICTRQQAVHGLSWGTVKMILSIPQIREVSIIGLLLSPSKLPDDDYRLDSLSPITAFHYEVFSHRFDGMNTRQNYPFPSELELLQLVLSRIHTSLERLVLSVEPALLLAMSQWSWPSLRELRLRGERKSRPPVPYITLLSAMPNLRTLALELTLVSAGCKHAGPLWPPGSRMLFPCRDLSHLSVAHPHPADELYQRLPSTIRALSLCCRPHKSEKAWNRRRMVYSVHVYEYPVLTPAEMLGILRSCRLPHLTRLEIEYQGDEEELGLLRSLAMMFPQLAWLQVHRYRDEGPESMSVVADDDELDFVGAIGRALSNLLGLRTFCGYLDLPHQPMILDLGPPYYDAVQIAEYTKTLYRVARTLAGTVPSLEMVYLWRPRTTGQIEWAPFEVVRGDNAPEGEFEIRCPVDVKEDGGPLYPVVPVPIWYNVDP</sequence>
<name>A0A2G8S460_9APHY</name>
<dbReference type="Proteomes" id="UP000230002">
    <property type="component" value="Unassembled WGS sequence"/>
</dbReference>
<dbReference type="OrthoDB" id="2757331at2759"/>
<accession>A0A2G8S460</accession>
<proteinExistence type="predicted"/>
<evidence type="ECO:0008006" key="3">
    <source>
        <dbReference type="Google" id="ProtNLM"/>
    </source>
</evidence>
<protein>
    <recommendedName>
        <fullName evidence="3">F-box domain-containing protein</fullName>
    </recommendedName>
</protein>
<keyword evidence="2" id="KW-1185">Reference proteome</keyword>
<evidence type="ECO:0000313" key="1">
    <source>
        <dbReference type="EMBL" id="PIL28348.1"/>
    </source>
</evidence>
<dbReference type="EMBL" id="AYKW01000024">
    <property type="protein sequence ID" value="PIL28348.1"/>
    <property type="molecule type" value="Genomic_DNA"/>
</dbReference>
<evidence type="ECO:0000313" key="2">
    <source>
        <dbReference type="Proteomes" id="UP000230002"/>
    </source>
</evidence>
<gene>
    <name evidence="1" type="ORF">GSI_09499</name>
</gene>
<reference evidence="1 2" key="1">
    <citation type="journal article" date="2015" name="Sci. Rep.">
        <title>Chromosome-level genome map provides insights into diverse defense mechanisms in the medicinal fungus Ganoderma sinense.</title>
        <authorList>
            <person name="Zhu Y."/>
            <person name="Xu J."/>
            <person name="Sun C."/>
            <person name="Zhou S."/>
            <person name="Xu H."/>
            <person name="Nelson D.R."/>
            <person name="Qian J."/>
            <person name="Song J."/>
            <person name="Luo H."/>
            <person name="Xiang L."/>
            <person name="Li Y."/>
            <person name="Xu Z."/>
            <person name="Ji A."/>
            <person name="Wang L."/>
            <person name="Lu S."/>
            <person name="Hayward A."/>
            <person name="Sun W."/>
            <person name="Li X."/>
            <person name="Schwartz D.C."/>
            <person name="Wang Y."/>
            <person name="Chen S."/>
        </authorList>
    </citation>
    <scope>NUCLEOTIDE SEQUENCE [LARGE SCALE GENOMIC DNA]</scope>
    <source>
        <strain evidence="1 2">ZZ0214-1</strain>
    </source>
</reference>
<comment type="caution">
    <text evidence="1">The sequence shown here is derived from an EMBL/GenBank/DDBJ whole genome shotgun (WGS) entry which is preliminary data.</text>
</comment>